<feature type="transmembrane region" description="Helical" evidence="2">
    <location>
        <begin position="100"/>
        <end position="122"/>
    </location>
</feature>
<dbReference type="InterPro" id="IPR008405">
    <property type="entry name" value="ApoL"/>
</dbReference>
<dbReference type="GO" id="GO:0005576">
    <property type="term" value="C:extracellular region"/>
    <property type="evidence" value="ECO:0007669"/>
    <property type="project" value="InterPro"/>
</dbReference>
<keyword evidence="2" id="KW-1133">Transmembrane helix</keyword>
<dbReference type="Pfam" id="PF05461">
    <property type="entry name" value="ApoL"/>
    <property type="match status" value="1"/>
</dbReference>
<evidence type="ECO:0000256" key="1">
    <source>
        <dbReference type="ARBA" id="ARBA00010090"/>
    </source>
</evidence>
<reference evidence="3" key="2">
    <citation type="submission" date="2025-09" db="UniProtKB">
        <authorList>
            <consortium name="Ensembl"/>
        </authorList>
    </citation>
    <scope>IDENTIFICATION</scope>
</reference>
<evidence type="ECO:0000313" key="3">
    <source>
        <dbReference type="Ensembl" id="ENSPKIP00000017480.1"/>
    </source>
</evidence>
<dbReference type="Ensembl" id="ENSPKIT00000041992.1">
    <property type="protein sequence ID" value="ENSPKIP00000017480.1"/>
    <property type="gene ID" value="ENSPKIG00000003374.1"/>
</dbReference>
<dbReference type="GeneTree" id="ENSGT01030000234599"/>
<keyword evidence="4" id="KW-1185">Reference proteome</keyword>
<keyword evidence="2" id="KW-0812">Transmembrane</keyword>
<accession>A0A3B3RI03</accession>
<dbReference type="STRING" id="1676925.ENSPKIP00000017480"/>
<dbReference type="PANTHER" id="PTHR14096:SF57">
    <property type="entry name" value="APOLIPOPROTEIN L4"/>
    <property type="match status" value="1"/>
</dbReference>
<reference evidence="3" key="1">
    <citation type="submission" date="2025-08" db="UniProtKB">
        <authorList>
            <consortium name="Ensembl"/>
        </authorList>
    </citation>
    <scope>IDENTIFICATION</scope>
</reference>
<dbReference type="GO" id="GO:0016020">
    <property type="term" value="C:membrane"/>
    <property type="evidence" value="ECO:0007669"/>
    <property type="project" value="TreeGrafter"/>
</dbReference>
<sequence>MACLLIKKGFSPLRANEDFRLTFMFGDEEKSLKFIDVLSEQKPKILGSLTQMEACAVQLDKMKKGADISGVAGSTVGVGAGVVFIVGLALAPVTLGASSILILVGGVLGAVSGVNSVTTGITEAAINSRKKKNFSEIYQKFLEDLEPIYKCLAQVIIIKGPSVENDIVHDMTNAGKVMVDLEPIYKYLAQVIIIRDPSVENDVIDHMTKVAKVGGSVGSVCRGIDVALDCGNVIKFTDAASDLAEIGGVAKAAPTAFSMPFRAAFIAVNSALIGLDLFSIVNNSISLANGSKSDVSKAIQGHVDFWKIHLDAWDCYVGCLCISVNPTGD</sequence>
<name>A0A3B3RI03_9TELE</name>
<dbReference type="GO" id="GO:0006869">
    <property type="term" value="P:lipid transport"/>
    <property type="evidence" value="ECO:0007669"/>
    <property type="project" value="InterPro"/>
</dbReference>
<organism evidence="3 4">
    <name type="scientific">Paramormyrops kingsleyae</name>
    <dbReference type="NCBI Taxonomy" id="1676925"/>
    <lineage>
        <taxon>Eukaryota</taxon>
        <taxon>Metazoa</taxon>
        <taxon>Chordata</taxon>
        <taxon>Craniata</taxon>
        <taxon>Vertebrata</taxon>
        <taxon>Euteleostomi</taxon>
        <taxon>Actinopterygii</taxon>
        <taxon>Neopterygii</taxon>
        <taxon>Teleostei</taxon>
        <taxon>Osteoglossocephala</taxon>
        <taxon>Osteoglossomorpha</taxon>
        <taxon>Osteoglossiformes</taxon>
        <taxon>Mormyridae</taxon>
        <taxon>Paramormyrops</taxon>
    </lineage>
</organism>
<evidence type="ECO:0000313" key="4">
    <source>
        <dbReference type="Proteomes" id="UP000261540"/>
    </source>
</evidence>
<dbReference type="PANTHER" id="PTHR14096">
    <property type="entry name" value="APOLIPOPROTEIN L"/>
    <property type="match status" value="1"/>
</dbReference>
<evidence type="ECO:0000256" key="2">
    <source>
        <dbReference type="SAM" id="Phobius"/>
    </source>
</evidence>
<comment type="similarity">
    <text evidence="1">Belongs to the apolipoprotein L family.</text>
</comment>
<dbReference type="GO" id="GO:0008289">
    <property type="term" value="F:lipid binding"/>
    <property type="evidence" value="ECO:0007669"/>
    <property type="project" value="InterPro"/>
</dbReference>
<protein>
    <submittedName>
        <fullName evidence="3">Uncharacterized protein</fullName>
    </submittedName>
</protein>
<feature type="transmembrane region" description="Helical" evidence="2">
    <location>
        <begin position="71"/>
        <end position="94"/>
    </location>
</feature>
<proteinExistence type="inferred from homology"/>
<dbReference type="GO" id="GO:0042157">
    <property type="term" value="P:lipoprotein metabolic process"/>
    <property type="evidence" value="ECO:0007669"/>
    <property type="project" value="InterPro"/>
</dbReference>
<keyword evidence="2" id="KW-0472">Membrane</keyword>
<dbReference type="Proteomes" id="UP000261540">
    <property type="component" value="Unplaced"/>
</dbReference>
<dbReference type="AlphaFoldDB" id="A0A3B3RI03"/>